<dbReference type="HOGENOM" id="CLU_3216537_0_0_9"/>
<organism evidence="1 2">
    <name type="scientific">Faecalibacterium prausnitzii M21/2</name>
    <dbReference type="NCBI Taxonomy" id="411485"/>
    <lineage>
        <taxon>Bacteria</taxon>
        <taxon>Bacillati</taxon>
        <taxon>Bacillota</taxon>
        <taxon>Clostridia</taxon>
        <taxon>Eubacteriales</taxon>
        <taxon>Oscillospiraceae</taxon>
        <taxon>Faecalibacterium</taxon>
    </lineage>
</organism>
<sequence>MHKINKTAVAFLRRYATLLENQTCFVSCKNKTSQARRLGWFESV</sequence>
<name>A8SER5_9FIRM</name>
<evidence type="ECO:0000313" key="1">
    <source>
        <dbReference type="EMBL" id="EDP19748.1"/>
    </source>
</evidence>
<dbReference type="AlphaFoldDB" id="A8SER5"/>
<reference evidence="1 2" key="2">
    <citation type="submission" date="2007-09" db="EMBL/GenBank/DDBJ databases">
        <authorList>
            <person name="Fulton L."/>
            <person name="Clifton S."/>
            <person name="Fulton B."/>
            <person name="Xu J."/>
            <person name="Minx P."/>
            <person name="Pepin K.H."/>
            <person name="Johnson M."/>
            <person name="Thiruvilangam P."/>
            <person name="Bhonagiri V."/>
            <person name="Nash W.E."/>
            <person name="Mardis E.R."/>
            <person name="Wilson R.K."/>
        </authorList>
    </citation>
    <scope>NUCLEOTIDE SEQUENCE [LARGE SCALE GENOMIC DNA]</scope>
    <source>
        <strain evidence="1 2">M21/2</strain>
    </source>
</reference>
<dbReference type="Proteomes" id="UP000005945">
    <property type="component" value="Unassembled WGS sequence"/>
</dbReference>
<protein>
    <submittedName>
        <fullName evidence="1">Uncharacterized protein</fullName>
    </submittedName>
</protein>
<accession>A8SER5</accession>
<gene>
    <name evidence="1" type="ORF">FAEPRAM212_02527</name>
</gene>
<comment type="caution">
    <text evidence="1">The sequence shown here is derived from an EMBL/GenBank/DDBJ whole genome shotgun (WGS) entry which is preliminary data.</text>
</comment>
<proteinExistence type="predicted"/>
<evidence type="ECO:0000313" key="2">
    <source>
        <dbReference type="Proteomes" id="UP000005945"/>
    </source>
</evidence>
<reference evidence="1 2" key="1">
    <citation type="submission" date="2007-09" db="EMBL/GenBank/DDBJ databases">
        <title>Draft genome sequence of Faecalibacterium prausnitzii M21/2.</title>
        <authorList>
            <person name="Sudarsanam P."/>
            <person name="Ley R."/>
            <person name="Guruge J."/>
            <person name="Turnbaugh P.J."/>
            <person name="Mahowald M."/>
            <person name="Liep D."/>
            <person name="Gordon J."/>
        </authorList>
    </citation>
    <scope>NUCLEOTIDE SEQUENCE [LARGE SCALE GENOMIC DNA]</scope>
    <source>
        <strain evidence="1 2">M21/2</strain>
    </source>
</reference>
<dbReference type="EMBL" id="ABED02000029">
    <property type="protein sequence ID" value="EDP19748.1"/>
    <property type="molecule type" value="Genomic_DNA"/>
</dbReference>